<evidence type="ECO:0000313" key="9">
    <source>
        <dbReference type="Proteomes" id="UP000677054"/>
    </source>
</evidence>
<keyword evidence="4 6" id="KW-1133">Transmembrane helix</keyword>
<reference evidence="8" key="1">
    <citation type="submission" date="2020-11" db="EMBL/GenBank/DDBJ databases">
        <authorList>
            <person name="Tran Van P."/>
        </authorList>
    </citation>
    <scope>NUCLEOTIDE SEQUENCE</scope>
</reference>
<dbReference type="GO" id="GO:0140359">
    <property type="term" value="F:ABC-type transporter activity"/>
    <property type="evidence" value="ECO:0007669"/>
    <property type="project" value="InterPro"/>
</dbReference>
<protein>
    <recommendedName>
        <fullName evidence="7">ABC-2 type transporter transmembrane domain-containing protein</fullName>
    </recommendedName>
</protein>
<accession>A0A7R8ZYA6</accession>
<dbReference type="Proteomes" id="UP000677054">
    <property type="component" value="Unassembled WGS sequence"/>
</dbReference>
<feature type="domain" description="ABC-2 type transporter transmembrane" evidence="7">
    <location>
        <begin position="2"/>
        <end position="102"/>
    </location>
</feature>
<keyword evidence="3 6" id="KW-0812">Transmembrane</keyword>
<sequence length="168" mass="19930">MQITFTLLYLVIVYFMTSQPFSTYRFVMYCVMSAYVSLISQTMGLIIGAIFKIQTAVFLGPVCSVPLLLFSGFFLSVDAMPKYLSWLSYLSFMKYTYEGTMFCIYSFDRDDLSCKDPYCHFKDPKKFLAQMDLNHNVFWSDFWILLGFMFAFRLACYFLLRWRLLMLR</sequence>
<name>A0A7R8ZYA6_9CRUS</name>
<feature type="transmembrane region" description="Helical" evidence="6">
    <location>
        <begin position="26"/>
        <end position="51"/>
    </location>
</feature>
<evidence type="ECO:0000256" key="4">
    <source>
        <dbReference type="ARBA" id="ARBA00022989"/>
    </source>
</evidence>
<dbReference type="InterPro" id="IPR013525">
    <property type="entry name" value="ABC2_TM"/>
</dbReference>
<evidence type="ECO:0000259" key="7">
    <source>
        <dbReference type="Pfam" id="PF01061"/>
    </source>
</evidence>
<evidence type="ECO:0000313" key="8">
    <source>
        <dbReference type="EMBL" id="CAD7240878.1"/>
    </source>
</evidence>
<keyword evidence="5 6" id="KW-0472">Membrane</keyword>
<gene>
    <name evidence="8" type="ORF">DSTB1V02_LOCUS880</name>
</gene>
<comment type="subcellular location">
    <subcellularLocation>
        <location evidence="1">Membrane</location>
        <topology evidence="1">Multi-pass membrane protein</topology>
    </subcellularLocation>
</comment>
<evidence type="ECO:0000256" key="3">
    <source>
        <dbReference type="ARBA" id="ARBA00022692"/>
    </source>
</evidence>
<feature type="transmembrane region" description="Helical" evidence="6">
    <location>
        <begin position="142"/>
        <end position="160"/>
    </location>
</feature>
<dbReference type="Pfam" id="PF01061">
    <property type="entry name" value="ABC2_membrane"/>
    <property type="match status" value="1"/>
</dbReference>
<evidence type="ECO:0000256" key="2">
    <source>
        <dbReference type="ARBA" id="ARBA00022448"/>
    </source>
</evidence>
<dbReference type="PANTHER" id="PTHR48041">
    <property type="entry name" value="ABC TRANSPORTER G FAMILY MEMBER 28"/>
    <property type="match status" value="1"/>
</dbReference>
<dbReference type="OrthoDB" id="66620at2759"/>
<organism evidence="8">
    <name type="scientific">Darwinula stevensoni</name>
    <dbReference type="NCBI Taxonomy" id="69355"/>
    <lineage>
        <taxon>Eukaryota</taxon>
        <taxon>Metazoa</taxon>
        <taxon>Ecdysozoa</taxon>
        <taxon>Arthropoda</taxon>
        <taxon>Crustacea</taxon>
        <taxon>Oligostraca</taxon>
        <taxon>Ostracoda</taxon>
        <taxon>Podocopa</taxon>
        <taxon>Podocopida</taxon>
        <taxon>Darwinulocopina</taxon>
        <taxon>Darwinuloidea</taxon>
        <taxon>Darwinulidae</taxon>
        <taxon>Darwinula</taxon>
    </lineage>
</organism>
<proteinExistence type="predicted"/>
<dbReference type="EMBL" id="CAJPEV010000071">
    <property type="protein sequence ID" value="CAG0880062.1"/>
    <property type="molecule type" value="Genomic_DNA"/>
</dbReference>
<feature type="transmembrane region" description="Helical" evidence="6">
    <location>
        <begin position="58"/>
        <end position="77"/>
    </location>
</feature>
<dbReference type="InterPro" id="IPR050352">
    <property type="entry name" value="ABCG_transporters"/>
</dbReference>
<dbReference type="PANTHER" id="PTHR48041:SF78">
    <property type="entry name" value="ABC TRANSPORTER EXPRESSED IN TRACHEA, ISOFORM A"/>
    <property type="match status" value="1"/>
</dbReference>
<evidence type="ECO:0000256" key="6">
    <source>
        <dbReference type="SAM" id="Phobius"/>
    </source>
</evidence>
<evidence type="ECO:0000256" key="1">
    <source>
        <dbReference type="ARBA" id="ARBA00004141"/>
    </source>
</evidence>
<keyword evidence="2" id="KW-0813">Transport</keyword>
<dbReference type="AlphaFoldDB" id="A0A7R8ZYA6"/>
<keyword evidence="9" id="KW-1185">Reference proteome</keyword>
<dbReference type="GO" id="GO:0005886">
    <property type="term" value="C:plasma membrane"/>
    <property type="evidence" value="ECO:0007669"/>
    <property type="project" value="TreeGrafter"/>
</dbReference>
<dbReference type="EMBL" id="LR899588">
    <property type="protein sequence ID" value="CAD7240878.1"/>
    <property type="molecule type" value="Genomic_DNA"/>
</dbReference>
<evidence type="ECO:0000256" key="5">
    <source>
        <dbReference type="ARBA" id="ARBA00023136"/>
    </source>
</evidence>